<organism evidence="6 7">
    <name type="scientific">Mediterraneibacter gnavus</name>
    <name type="common">Ruminococcus gnavus</name>
    <dbReference type="NCBI Taxonomy" id="33038"/>
    <lineage>
        <taxon>Bacteria</taxon>
        <taxon>Bacillati</taxon>
        <taxon>Bacillota</taxon>
        <taxon>Clostridia</taxon>
        <taxon>Lachnospirales</taxon>
        <taxon>Lachnospiraceae</taxon>
        <taxon>Mediterraneibacter</taxon>
    </lineage>
</organism>
<dbReference type="InterPro" id="IPR001387">
    <property type="entry name" value="Cro/C1-type_HTH"/>
</dbReference>
<evidence type="ECO:0000259" key="4">
    <source>
        <dbReference type="PROSITE" id="PS50932"/>
    </source>
</evidence>
<name>A0A9Q4EYN3_MEDGN</name>
<keyword evidence="3" id="KW-0804">Transcription</keyword>
<accession>A0A9Q4EYN3</accession>
<evidence type="ECO:0000256" key="3">
    <source>
        <dbReference type="ARBA" id="ARBA00023163"/>
    </source>
</evidence>
<dbReference type="InterPro" id="IPR000843">
    <property type="entry name" value="HTH_LacI"/>
</dbReference>
<dbReference type="PROSITE" id="PS50932">
    <property type="entry name" value="HTH_LACI_2"/>
    <property type="match status" value="1"/>
</dbReference>
<dbReference type="EMBL" id="JAPRAY010000006">
    <property type="protein sequence ID" value="MCZ0666984.1"/>
    <property type="molecule type" value="Genomic_DNA"/>
</dbReference>
<keyword evidence="2 6" id="KW-0238">DNA-binding</keyword>
<dbReference type="PROSITE" id="PS50943">
    <property type="entry name" value="HTH_CROC1"/>
    <property type="match status" value="1"/>
</dbReference>
<dbReference type="Gene3D" id="3.40.50.2300">
    <property type="match status" value="2"/>
</dbReference>
<dbReference type="AlphaFoldDB" id="A0A9Q4EYN3"/>
<dbReference type="SUPFAM" id="SSF53822">
    <property type="entry name" value="Periplasmic binding protein-like I"/>
    <property type="match status" value="1"/>
</dbReference>
<dbReference type="InterPro" id="IPR028082">
    <property type="entry name" value="Peripla_BP_I"/>
</dbReference>
<evidence type="ECO:0000313" key="7">
    <source>
        <dbReference type="Proteomes" id="UP001079535"/>
    </source>
</evidence>
<evidence type="ECO:0000256" key="2">
    <source>
        <dbReference type="ARBA" id="ARBA00023125"/>
    </source>
</evidence>
<reference evidence="6" key="1">
    <citation type="submission" date="2022-11" db="EMBL/GenBank/DDBJ databases">
        <title>Temperate bacteriophages infecting mucin-degrading bacterium Ruminococcus gnavus from the human gut.</title>
        <authorList>
            <person name="Buttimer C."/>
        </authorList>
    </citation>
    <scope>NUCLEOTIDE SEQUENCE</scope>
    <source>
        <strain evidence="6">CCUG 49994</strain>
    </source>
</reference>
<dbReference type="CDD" id="cd01392">
    <property type="entry name" value="HTH_LacI"/>
    <property type="match status" value="1"/>
</dbReference>
<dbReference type="GO" id="GO:0003700">
    <property type="term" value="F:DNA-binding transcription factor activity"/>
    <property type="evidence" value="ECO:0007669"/>
    <property type="project" value="TreeGrafter"/>
</dbReference>
<dbReference type="PANTHER" id="PTHR30146:SF109">
    <property type="entry name" value="HTH-TYPE TRANSCRIPTIONAL REGULATOR GALS"/>
    <property type="match status" value="1"/>
</dbReference>
<protein>
    <submittedName>
        <fullName evidence="6">LacI family DNA-binding transcriptional regulator</fullName>
    </submittedName>
</protein>
<dbReference type="Proteomes" id="UP001079535">
    <property type="component" value="Unassembled WGS sequence"/>
</dbReference>
<proteinExistence type="predicted"/>
<evidence type="ECO:0000313" key="6">
    <source>
        <dbReference type="EMBL" id="MCZ0666984.1"/>
    </source>
</evidence>
<dbReference type="Pfam" id="PF13377">
    <property type="entry name" value="Peripla_BP_3"/>
    <property type="match status" value="1"/>
</dbReference>
<dbReference type="SMART" id="SM00354">
    <property type="entry name" value="HTH_LACI"/>
    <property type="match status" value="1"/>
</dbReference>
<dbReference type="GO" id="GO:0000976">
    <property type="term" value="F:transcription cis-regulatory region binding"/>
    <property type="evidence" value="ECO:0007669"/>
    <property type="project" value="TreeGrafter"/>
</dbReference>
<dbReference type="Pfam" id="PF00356">
    <property type="entry name" value="LacI"/>
    <property type="match status" value="1"/>
</dbReference>
<dbReference type="InterPro" id="IPR010982">
    <property type="entry name" value="Lambda_DNA-bd_dom_sf"/>
</dbReference>
<dbReference type="InterPro" id="IPR046335">
    <property type="entry name" value="LacI/GalR-like_sensor"/>
</dbReference>
<keyword evidence="1" id="KW-0805">Transcription regulation</keyword>
<dbReference type="SUPFAM" id="SSF47413">
    <property type="entry name" value="lambda repressor-like DNA-binding domains"/>
    <property type="match status" value="1"/>
</dbReference>
<feature type="domain" description="HTH cro/C1-type" evidence="5">
    <location>
        <begin position="13"/>
        <end position="58"/>
    </location>
</feature>
<evidence type="ECO:0000256" key="1">
    <source>
        <dbReference type="ARBA" id="ARBA00023015"/>
    </source>
</evidence>
<dbReference type="PANTHER" id="PTHR30146">
    <property type="entry name" value="LACI-RELATED TRANSCRIPTIONAL REPRESSOR"/>
    <property type="match status" value="1"/>
</dbReference>
<gene>
    <name evidence="6" type="ORF">OZZ17_05425</name>
</gene>
<feature type="domain" description="HTH lacI-type" evidence="4">
    <location>
        <begin position="14"/>
        <end position="68"/>
    </location>
</feature>
<dbReference type="Gene3D" id="1.10.260.40">
    <property type="entry name" value="lambda repressor-like DNA-binding domains"/>
    <property type="match status" value="1"/>
</dbReference>
<dbReference type="RefSeq" id="WP_268803447.1">
    <property type="nucleotide sequence ID" value="NZ_JAPRAY010000006.1"/>
</dbReference>
<evidence type="ECO:0000259" key="5">
    <source>
        <dbReference type="PROSITE" id="PS50943"/>
    </source>
</evidence>
<sequence>MQEKKRDCAGKSKITIHDVAEELGVSASTVSRAISGKGRIGEATRKKVMDYIKIHDYHPNGIAKSLAQSRTNNIAIIIPEVKELVDLPFFYTCMYGVNEVALANGYDMFVITTSGKDNSHLKRLIDNNKVDGMILGRTYRNDVFASYLKERGMPFVTIGSIDDDEIVQVYHDNEGACRDLTSILLSRKLNPIAYLGNSAGQVVNDERFAGYVRAHRDAGIELDWDIIFLESGTTTVQQRQVDEILKKDVGCILCQDDSVCNIVLQELRNKNIRIPEDMRVASCHNSKVLDNYPISITSLKFDIVEIGRTACRILIDLVEGKEVSSKTMLDYEVVLKESTK</sequence>
<comment type="caution">
    <text evidence="6">The sequence shown here is derived from an EMBL/GenBank/DDBJ whole genome shotgun (WGS) entry which is preliminary data.</text>
</comment>